<dbReference type="AlphaFoldDB" id="A0AB94IA56"/>
<reference evidence="2 3" key="1">
    <citation type="journal article" date="2014" name="Appl. Environ. Microbiol.">
        <title>Genomic features of a bumble bee symbiont reflect its host environment.</title>
        <authorList>
            <person name="Martinson V.G."/>
            <person name="Magoc T."/>
            <person name="Koch H."/>
            <person name="Salzberg S.L."/>
            <person name="Moran N.A."/>
        </authorList>
    </citation>
    <scope>NUCLEOTIDE SEQUENCE [LARGE SCALE GENOMIC DNA]</scope>
    <source>
        <strain evidence="2 3">Bimp</strain>
    </source>
</reference>
<comment type="caution">
    <text evidence="2">The sequence shown here is derived from an EMBL/GenBank/DDBJ whole genome shotgun (WGS) entry which is preliminary data.</text>
</comment>
<feature type="transmembrane region" description="Helical" evidence="1">
    <location>
        <begin position="51"/>
        <end position="72"/>
    </location>
</feature>
<keyword evidence="1" id="KW-1133">Transmembrane helix</keyword>
<dbReference type="EMBL" id="AWGA01000125">
    <property type="protein sequence ID" value="TEA26263.1"/>
    <property type="molecule type" value="Genomic_DNA"/>
</dbReference>
<keyword evidence="1" id="KW-0472">Membrane</keyword>
<feature type="transmembrane region" description="Helical" evidence="1">
    <location>
        <begin position="21"/>
        <end position="45"/>
    </location>
</feature>
<keyword evidence="1" id="KW-0812">Transmembrane</keyword>
<evidence type="ECO:0000313" key="3">
    <source>
        <dbReference type="Proteomes" id="UP000506160"/>
    </source>
</evidence>
<accession>A0AB94IA56</accession>
<dbReference type="RefSeq" id="WP_133459475.1">
    <property type="nucleotide sequence ID" value="NZ_AWGA01000125.1"/>
</dbReference>
<keyword evidence="3" id="KW-1185">Reference proteome</keyword>
<name>A0AB94IA56_9GAMM</name>
<dbReference type="Proteomes" id="UP000506160">
    <property type="component" value="Unassembled WGS sequence"/>
</dbReference>
<proteinExistence type="predicted"/>
<evidence type="ECO:0008006" key="4">
    <source>
        <dbReference type="Google" id="ProtNLM"/>
    </source>
</evidence>
<evidence type="ECO:0000313" key="2">
    <source>
        <dbReference type="EMBL" id="TEA26263.1"/>
    </source>
</evidence>
<organism evidence="2 3">
    <name type="scientific">Candidatus Schmidhempelia bombi str. Bimp</name>
    <dbReference type="NCBI Taxonomy" id="1387197"/>
    <lineage>
        <taxon>Bacteria</taxon>
        <taxon>Pseudomonadati</taxon>
        <taxon>Pseudomonadota</taxon>
        <taxon>Gammaproteobacteria</taxon>
        <taxon>Orbales</taxon>
        <taxon>Orbaceae</taxon>
        <taxon>Candidatus Schmidhempelia</taxon>
    </lineage>
</organism>
<sequence>MAIDLRLLPEPIVLKKGLSWGFWRMALLAFVVIGLISLFIIQLTIPITSKYILIGVGVSFVSWCGVFSLWLYSRGCKEVYAESWNQLREQQKQQLIALGQKPLYVIYCQLSSEFGQHNHAQAIVNGLFSIEAKLTSLSGNIQKNIIYSQYPFNDLKPNDFYQKITTLFDDLQPIFTIFNAPIFDSSLKNIRLFIDAPISHKEVQQIWQEKFGELTKFHSWQVIDAKFSSLFLDSWLDDARHDNHLLCCISLHLFQYPITYSAEAMTTFICLGHQLLADKKIRNHIQENKWTLAVLHRTEEGDNLDHVLNQAELWGGLNDNQRQLDRLWLNSLSSDANVNVLSRYTDDRVPINNSYQINALFGVSGYCDYWVTLALAIEYTAYTKDRQLVIGEKDKRFNATVVNTLSL</sequence>
<protein>
    <recommendedName>
        <fullName evidence="4">DUF1266 domain-containing protein</fullName>
    </recommendedName>
</protein>
<evidence type="ECO:0000256" key="1">
    <source>
        <dbReference type="SAM" id="Phobius"/>
    </source>
</evidence>
<gene>
    <name evidence="2" type="ORF">O970_09600</name>
</gene>